<dbReference type="RefSeq" id="WP_121458761.1">
    <property type="nucleotide sequence ID" value="NZ_RBXP01000016.1"/>
</dbReference>
<evidence type="ECO:0000313" key="1">
    <source>
        <dbReference type="EMBL" id="RKT51239.1"/>
    </source>
</evidence>
<reference evidence="1 2" key="1">
    <citation type="submission" date="2018-10" db="EMBL/GenBank/DDBJ databases">
        <title>Genomic Encyclopedia of Type Strains, Phase IV (KMG-IV): sequencing the most valuable type-strain genomes for metagenomic binning, comparative biology and taxonomic classification.</title>
        <authorList>
            <person name="Goeker M."/>
        </authorList>
    </citation>
    <scope>NUCLEOTIDE SEQUENCE [LARGE SCALE GENOMIC DNA]</scope>
    <source>
        <strain evidence="1 2">DSM 23841</strain>
    </source>
</reference>
<sequence length="111" mass="12404">MRKPTLYQSLKAKRRSQQLVIGVTWYTPESWAAIKATATDPECFEDSFEQWKAMAVAARRNFQRSGVMALECQIDPTAFAAWCAANQQENNSTARGEYVAEVLSAAHSKAD</sequence>
<protein>
    <submittedName>
        <fullName evidence="1">Uncharacterized protein</fullName>
    </submittedName>
</protein>
<dbReference type="EMBL" id="RBXP01000016">
    <property type="protein sequence ID" value="RKT51239.1"/>
    <property type="molecule type" value="Genomic_DNA"/>
</dbReference>
<gene>
    <name evidence="1" type="ORF">DFR40_2452</name>
</gene>
<comment type="caution">
    <text evidence="1">The sequence shown here is derived from an EMBL/GenBank/DDBJ whole genome shotgun (WGS) entry which is preliminary data.</text>
</comment>
<dbReference type="OrthoDB" id="6638191at2"/>
<accession>A0A495VPA3</accession>
<keyword evidence="2" id="KW-1185">Reference proteome</keyword>
<dbReference type="Proteomes" id="UP000270626">
    <property type="component" value="Unassembled WGS sequence"/>
</dbReference>
<evidence type="ECO:0000313" key="2">
    <source>
        <dbReference type="Proteomes" id="UP000270626"/>
    </source>
</evidence>
<proteinExistence type="predicted"/>
<name>A0A495VPA3_9RHOO</name>
<organism evidence="1 2">
    <name type="scientific">Azonexus fungiphilus</name>
    <dbReference type="NCBI Taxonomy" id="146940"/>
    <lineage>
        <taxon>Bacteria</taxon>
        <taxon>Pseudomonadati</taxon>
        <taxon>Pseudomonadota</taxon>
        <taxon>Betaproteobacteria</taxon>
        <taxon>Rhodocyclales</taxon>
        <taxon>Azonexaceae</taxon>
        <taxon>Azonexus</taxon>
    </lineage>
</organism>
<dbReference type="AlphaFoldDB" id="A0A495VPA3"/>